<dbReference type="Proteomes" id="UP000197290">
    <property type="component" value="Unassembled WGS sequence"/>
</dbReference>
<evidence type="ECO:0000259" key="11">
    <source>
        <dbReference type="Pfam" id="PF18317"/>
    </source>
</evidence>
<dbReference type="GO" id="GO:0019632">
    <property type="term" value="P:shikimate metabolic process"/>
    <property type="evidence" value="ECO:0007669"/>
    <property type="project" value="InterPro"/>
</dbReference>
<dbReference type="EC" id="1.1.1.25" evidence="2 8"/>
<comment type="subunit">
    <text evidence="8">Homodimer.</text>
</comment>
<feature type="binding site" evidence="8">
    <location>
        <position position="111"/>
    </location>
    <ligand>
        <name>shikimate</name>
        <dbReference type="ChEBI" id="CHEBI:36208"/>
    </ligand>
</feature>
<dbReference type="InterPro" id="IPR036291">
    <property type="entry name" value="NAD(P)-bd_dom_sf"/>
</dbReference>
<dbReference type="Pfam" id="PF18317">
    <property type="entry name" value="SDH_C"/>
    <property type="match status" value="1"/>
</dbReference>
<evidence type="ECO:0000259" key="10">
    <source>
        <dbReference type="Pfam" id="PF08501"/>
    </source>
</evidence>
<dbReference type="GO" id="GO:0050661">
    <property type="term" value="F:NADP binding"/>
    <property type="evidence" value="ECO:0007669"/>
    <property type="project" value="InterPro"/>
</dbReference>
<dbReference type="GO" id="GO:0008652">
    <property type="term" value="P:amino acid biosynthetic process"/>
    <property type="evidence" value="ECO:0007669"/>
    <property type="project" value="UniProtKB-KW"/>
</dbReference>
<comment type="catalytic activity">
    <reaction evidence="7 8">
        <text>shikimate + NADP(+) = 3-dehydroshikimate + NADPH + H(+)</text>
        <dbReference type="Rhea" id="RHEA:17737"/>
        <dbReference type="ChEBI" id="CHEBI:15378"/>
        <dbReference type="ChEBI" id="CHEBI:16630"/>
        <dbReference type="ChEBI" id="CHEBI:36208"/>
        <dbReference type="ChEBI" id="CHEBI:57783"/>
        <dbReference type="ChEBI" id="CHEBI:58349"/>
        <dbReference type="EC" id="1.1.1.25"/>
    </reaction>
</comment>
<keyword evidence="6 8" id="KW-0057">Aromatic amino acid biosynthesis</keyword>
<feature type="binding site" evidence="8">
    <location>
        <position position="265"/>
    </location>
    <ligand>
        <name>shikimate</name>
        <dbReference type="ChEBI" id="CHEBI:36208"/>
    </ligand>
</feature>
<feature type="binding site" evidence="8">
    <location>
        <begin position="38"/>
        <end position="40"/>
    </location>
    <ligand>
        <name>shikimate</name>
        <dbReference type="ChEBI" id="CHEBI:36208"/>
    </ligand>
</feature>
<dbReference type="UniPathway" id="UPA00053">
    <property type="reaction ID" value="UER00087"/>
</dbReference>
<dbReference type="PANTHER" id="PTHR21089">
    <property type="entry name" value="SHIKIMATE DEHYDROGENASE"/>
    <property type="match status" value="1"/>
</dbReference>
<dbReference type="Pfam" id="PF01488">
    <property type="entry name" value="Shikimate_DH"/>
    <property type="match status" value="1"/>
</dbReference>
<evidence type="ECO:0000256" key="8">
    <source>
        <dbReference type="HAMAP-Rule" id="MF_00222"/>
    </source>
</evidence>
<dbReference type="Gene3D" id="3.40.50.720">
    <property type="entry name" value="NAD(P)-binding Rossmann-like Domain"/>
    <property type="match status" value="1"/>
</dbReference>
<dbReference type="GO" id="GO:0004764">
    <property type="term" value="F:shikimate 3-dehydrogenase (NADP+) activity"/>
    <property type="evidence" value="ECO:0007669"/>
    <property type="project" value="UniProtKB-UniRule"/>
</dbReference>
<dbReference type="GO" id="GO:0009073">
    <property type="term" value="P:aromatic amino acid family biosynthetic process"/>
    <property type="evidence" value="ECO:0007669"/>
    <property type="project" value="UniProtKB-KW"/>
</dbReference>
<keyword evidence="3 8" id="KW-0028">Amino-acid biosynthesis</keyword>
<dbReference type="CDD" id="cd01065">
    <property type="entry name" value="NAD_bind_Shikimate_DH"/>
    <property type="match status" value="1"/>
</dbReference>
<dbReference type="SUPFAM" id="SSF53223">
    <property type="entry name" value="Aminoacid dehydrogenase-like, N-terminal domain"/>
    <property type="match status" value="1"/>
</dbReference>
<evidence type="ECO:0000256" key="6">
    <source>
        <dbReference type="ARBA" id="ARBA00023141"/>
    </source>
</evidence>
<dbReference type="InterPro" id="IPR046346">
    <property type="entry name" value="Aminoacid_DH-like_N_sf"/>
</dbReference>
<evidence type="ECO:0000256" key="5">
    <source>
        <dbReference type="ARBA" id="ARBA00023002"/>
    </source>
</evidence>
<dbReference type="GO" id="GO:0009423">
    <property type="term" value="P:chorismate biosynthetic process"/>
    <property type="evidence" value="ECO:0007669"/>
    <property type="project" value="UniProtKB-UniRule"/>
</dbReference>
<sequence length="292" mass="30572">MSAGGVTGEKVPASQVVTAIAATDQPYAEVIGDPISHSKSPLIHRFWLEKLGIPADYRATQVKPDDLPAFIARRRADPNWRGCNVTIPHKVAMLDLVDDPGGVRDSIGAMNTVVRGEGGGLFGTNTDAAGFYGPIADLDLAGQPVAIVGAGGAARAVLFALSRMNVGKVTVLNRSPLKAAALLGRFGLKGEALPLSARLPEAKLLVNTSALGMTGQPPLDLDLLPLPPEAVVYDIVYAPLHTPLLDAAEARGLETIDGLEMLVGQAAAAFELFFGAPAPREHDGELRERLLA</sequence>
<comment type="pathway">
    <text evidence="1 8">Metabolic intermediate biosynthesis; chorismate biosynthesis; chorismate from D-erythrose 4-phosphate and phosphoenolpyruvate: step 4/7.</text>
</comment>
<dbReference type="Gene3D" id="3.40.50.10860">
    <property type="entry name" value="Leucine Dehydrogenase, chain A, domain 1"/>
    <property type="match status" value="1"/>
</dbReference>
<feature type="binding site" evidence="8">
    <location>
        <position position="258"/>
    </location>
    <ligand>
        <name>NADP(+)</name>
        <dbReference type="ChEBI" id="CHEBI:58349"/>
    </ligand>
</feature>
<accession>A0A245ZKS4</accession>
<dbReference type="GO" id="GO:0005829">
    <property type="term" value="C:cytosol"/>
    <property type="evidence" value="ECO:0007669"/>
    <property type="project" value="TreeGrafter"/>
</dbReference>
<dbReference type="SUPFAM" id="SSF51735">
    <property type="entry name" value="NAD(P)-binding Rossmann-fold domains"/>
    <property type="match status" value="1"/>
</dbReference>
<evidence type="ECO:0000313" key="12">
    <source>
        <dbReference type="EMBL" id="OWK30351.1"/>
    </source>
</evidence>
<dbReference type="EMBL" id="NBBI01000003">
    <property type="protein sequence ID" value="OWK30351.1"/>
    <property type="molecule type" value="Genomic_DNA"/>
</dbReference>
<dbReference type="InterPro" id="IPR041121">
    <property type="entry name" value="SDH_C"/>
</dbReference>
<feature type="binding site" evidence="8">
    <location>
        <position position="235"/>
    </location>
    <ligand>
        <name>NADP(+)</name>
        <dbReference type="ChEBI" id="CHEBI:58349"/>
    </ligand>
</feature>
<evidence type="ECO:0000256" key="4">
    <source>
        <dbReference type="ARBA" id="ARBA00022857"/>
    </source>
</evidence>
<gene>
    <name evidence="8 12" type="primary">aroE</name>
    <name evidence="12" type="ORF">SPDO_20360</name>
</gene>
<feature type="domain" description="Shikimate dehydrogenase substrate binding N-terminal" evidence="10">
    <location>
        <begin position="30"/>
        <end position="113"/>
    </location>
</feature>
<organism evidence="12 13">
    <name type="scientific">Sphingomonas dokdonensis</name>
    <dbReference type="NCBI Taxonomy" id="344880"/>
    <lineage>
        <taxon>Bacteria</taxon>
        <taxon>Pseudomonadati</taxon>
        <taxon>Pseudomonadota</taxon>
        <taxon>Alphaproteobacteria</taxon>
        <taxon>Sphingomonadales</taxon>
        <taxon>Sphingomonadaceae</taxon>
        <taxon>Sphingomonas</taxon>
    </lineage>
</organism>
<keyword evidence="4 8" id="KW-0521">NADP</keyword>
<comment type="caution">
    <text evidence="8">Lacks conserved residue(s) required for the propagation of feature annotation.</text>
</comment>
<feature type="binding site" evidence="8">
    <location>
        <position position="127"/>
    </location>
    <ligand>
        <name>shikimate</name>
        <dbReference type="ChEBI" id="CHEBI:36208"/>
    </ligand>
</feature>
<evidence type="ECO:0000256" key="3">
    <source>
        <dbReference type="ARBA" id="ARBA00022605"/>
    </source>
</evidence>
<dbReference type="PANTHER" id="PTHR21089:SF1">
    <property type="entry name" value="BIFUNCTIONAL 3-DEHYDROQUINATE DEHYDRATASE_SHIKIMATE DEHYDROGENASE, CHLOROPLASTIC"/>
    <property type="match status" value="1"/>
</dbReference>
<feature type="binding site" evidence="8">
    <location>
        <position position="237"/>
    </location>
    <ligand>
        <name>shikimate</name>
        <dbReference type="ChEBI" id="CHEBI:36208"/>
    </ligand>
</feature>
<feature type="active site" description="Proton acceptor" evidence="8">
    <location>
        <position position="90"/>
    </location>
</feature>
<name>A0A245ZKS4_9SPHN</name>
<evidence type="ECO:0000313" key="13">
    <source>
        <dbReference type="Proteomes" id="UP000197290"/>
    </source>
</evidence>
<dbReference type="NCBIfam" id="TIGR00507">
    <property type="entry name" value="aroE"/>
    <property type="match status" value="1"/>
</dbReference>
<comment type="similarity">
    <text evidence="8">Belongs to the shikimate dehydrogenase family.</text>
</comment>
<feature type="domain" description="SDH C-terminal" evidence="11">
    <location>
        <begin position="258"/>
        <end position="281"/>
    </location>
</feature>
<keyword evidence="13" id="KW-1185">Reference proteome</keyword>
<feature type="binding site" evidence="8">
    <location>
        <position position="86"/>
    </location>
    <ligand>
        <name>shikimate</name>
        <dbReference type="ChEBI" id="CHEBI:36208"/>
    </ligand>
</feature>
<dbReference type="InterPro" id="IPR022893">
    <property type="entry name" value="Shikimate_DH_fam"/>
</dbReference>
<dbReference type="AlphaFoldDB" id="A0A245ZKS4"/>
<evidence type="ECO:0000256" key="1">
    <source>
        <dbReference type="ARBA" id="ARBA00004871"/>
    </source>
</evidence>
<keyword evidence="5 8" id="KW-0560">Oxidoreductase</keyword>
<dbReference type="InterPro" id="IPR013708">
    <property type="entry name" value="Shikimate_DH-bd_N"/>
</dbReference>
<dbReference type="Pfam" id="PF08501">
    <property type="entry name" value="Shikimate_dh_N"/>
    <property type="match status" value="1"/>
</dbReference>
<comment type="caution">
    <text evidence="12">The sequence shown here is derived from an EMBL/GenBank/DDBJ whole genome shotgun (WGS) entry which is preliminary data.</text>
</comment>
<protein>
    <recommendedName>
        <fullName evidence="2 8">Shikimate dehydrogenase (NADP(+))</fullName>
        <shortName evidence="8">SDH</shortName>
        <ecNumber evidence="2 8">1.1.1.25</ecNumber>
    </recommendedName>
</protein>
<dbReference type="HAMAP" id="MF_00222">
    <property type="entry name" value="Shikimate_DH_AroE"/>
    <property type="match status" value="1"/>
</dbReference>
<evidence type="ECO:0000259" key="9">
    <source>
        <dbReference type="Pfam" id="PF01488"/>
    </source>
</evidence>
<feature type="domain" description="Quinate/shikimate 5-dehydrogenase/glutamyl-tRNA reductase" evidence="9">
    <location>
        <begin position="139"/>
        <end position="195"/>
    </location>
</feature>
<dbReference type="InterPro" id="IPR011342">
    <property type="entry name" value="Shikimate_DH"/>
</dbReference>
<reference evidence="12 13" key="1">
    <citation type="submission" date="2017-03" db="EMBL/GenBank/DDBJ databases">
        <title>Genome sequence of Sphingomonas dokdonensis DSM 21029.</title>
        <authorList>
            <person name="Poehlein A."/>
            <person name="Wuebbeler J.H."/>
            <person name="Steinbuechel A."/>
            <person name="Daniel R."/>
        </authorList>
    </citation>
    <scope>NUCLEOTIDE SEQUENCE [LARGE SCALE GENOMIC DNA]</scope>
    <source>
        <strain evidence="12 13">DSM 21029</strain>
    </source>
</reference>
<evidence type="ECO:0000256" key="7">
    <source>
        <dbReference type="ARBA" id="ARBA00049442"/>
    </source>
</evidence>
<evidence type="ECO:0000256" key="2">
    <source>
        <dbReference type="ARBA" id="ARBA00012962"/>
    </source>
</evidence>
<feature type="binding site" evidence="8">
    <location>
        <begin position="149"/>
        <end position="153"/>
    </location>
    <ligand>
        <name>NADP(+)</name>
        <dbReference type="ChEBI" id="CHEBI:58349"/>
    </ligand>
</feature>
<dbReference type="InterPro" id="IPR006151">
    <property type="entry name" value="Shikm_DH/Glu-tRNA_Rdtase"/>
</dbReference>
<comment type="function">
    <text evidence="8">Involved in the biosynthesis of the chorismate, which leads to the biosynthesis of aromatic amino acids. Catalyzes the reversible NADPH linked reduction of 3-dehydroshikimate (DHSA) to yield shikimate (SA).</text>
</comment>
<proteinExistence type="inferred from homology"/>